<accession>G5IZX0</accession>
<protein>
    <submittedName>
        <fullName evidence="1">Uncharacterized protein</fullName>
    </submittedName>
</protein>
<evidence type="ECO:0000313" key="2">
    <source>
        <dbReference type="Proteomes" id="UP000003477"/>
    </source>
</evidence>
<name>G5IZX0_CROWT</name>
<sequence>MKAKAFTTDFSILSLITPTYLTHKLQSMGWQKRSNSGKHSS</sequence>
<comment type="caution">
    <text evidence="1">The sequence shown here is derived from an EMBL/GenBank/DDBJ whole genome shotgun (WGS) entry which is preliminary data.</text>
</comment>
<reference evidence="1 2" key="1">
    <citation type="journal article" date="2011" name="Front. Microbiol.">
        <title>Two Strains of Crocosphaera watsonii with Highly Conserved Genomes are Distinguished by Strain-Specific Features.</title>
        <authorList>
            <person name="Bench S.R."/>
            <person name="Ilikchyan I.N."/>
            <person name="Tripp H.J."/>
            <person name="Zehr J.P."/>
        </authorList>
    </citation>
    <scope>NUCLEOTIDE SEQUENCE [LARGE SCALE GENOMIC DNA]</scope>
    <source>
        <strain evidence="1 2">WH 0003</strain>
    </source>
</reference>
<dbReference type="AlphaFoldDB" id="G5IZX0"/>
<dbReference type="Proteomes" id="UP000003477">
    <property type="component" value="Unassembled WGS sequence"/>
</dbReference>
<organism evidence="1 2">
    <name type="scientific">Crocosphaera watsonii WH 0003</name>
    <dbReference type="NCBI Taxonomy" id="423471"/>
    <lineage>
        <taxon>Bacteria</taxon>
        <taxon>Bacillati</taxon>
        <taxon>Cyanobacteriota</taxon>
        <taxon>Cyanophyceae</taxon>
        <taxon>Oscillatoriophycideae</taxon>
        <taxon>Chroococcales</taxon>
        <taxon>Aphanothecaceae</taxon>
        <taxon>Crocosphaera</taxon>
    </lineage>
</organism>
<proteinExistence type="predicted"/>
<gene>
    <name evidence="1" type="ORF">CWATWH0003_0808</name>
</gene>
<dbReference type="EMBL" id="AESD01000132">
    <property type="protein sequence ID" value="EHJ14522.1"/>
    <property type="molecule type" value="Genomic_DNA"/>
</dbReference>
<dbReference type="PATRIC" id="fig|423471.3.peg.741"/>
<evidence type="ECO:0000313" key="1">
    <source>
        <dbReference type="EMBL" id="EHJ14522.1"/>
    </source>
</evidence>